<keyword evidence="2" id="KW-1185">Reference proteome</keyword>
<dbReference type="EMBL" id="CU469464">
    <property type="protein sequence ID" value="CAP18334.1"/>
    <property type="molecule type" value="Genomic_DNA"/>
</dbReference>
<reference evidence="1 2" key="1">
    <citation type="journal article" date="2008" name="BMC Genomics">
        <title>The linear chromosome of the plant-pathogenic mycoplasma 'Candidatus Phytoplasma mali'.</title>
        <authorList>
            <person name="Kube M."/>
            <person name="Schneider B."/>
            <person name="Kuhl H."/>
            <person name="Dandekar T."/>
            <person name="Heitmann K."/>
            <person name="Migdoll A.M."/>
            <person name="Reinhardt R."/>
            <person name="Seemueller E."/>
        </authorList>
    </citation>
    <scope>NUCLEOTIDE SEQUENCE [LARGE SCALE GENOMIC DNA]</scope>
    <source>
        <strain evidence="1 2">AT</strain>
    </source>
</reference>
<dbReference type="KEGG" id="pml:ATP_00147"/>
<dbReference type="AlphaFoldDB" id="B3R0H0"/>
<name>B3R0H0_PHYMT</name>
<dbReference type="Proteomes" id="UP000002020">
    <property type="component" value="Chromosome"/>
</dbReference>
<protein>
    <submittedName>
        <fullName evidence="1">Uncharacterized protein</fullName>
    </submittedName>
</protein>
<dbReference type="STRING" id="37692.ATP_00147"/>
<gene>
    <name evidence="1" type="ordered locus">ATP_00147</name>
</gene>
<dbReference type="HOGENOM" id="CLU_796068_0_0_14"/>
<evidence type="ECO:0000313" key="2">
    <source>
        <dbReference type="Proteomes" id="UP000002020"/>
    </source>
</evidence>
<evidence type="ECO:0000313" key="1">
    <source>
        <dbReference type="EMBL" id="CAP18334.1"/>
    </source>
</evidence>
<organism evidence="2">
    <name type="scientific">Phytoplasma mali (strain AT)</name>
    <dbReference type="NCBI Taxonomy" id="482235"/>
    <lineage>
        <taxon>Bacteria</taxon>
        <taxon>Bacillati</taxon>
        <taxon>Mycoplasmatota</taxon>
        <taxon>Mollicutes</taxon>
        <taxon>Acholeplasmatales</taxon>
        <taxon>Acholeplasmataceae</taxon>
        <taxon>Candidatus Phytoplasma</taxon>
        <taxon>16SrX (Apple proliferation group)</taxon>
    </lineage>
</organism>
<proteinExistence type="predicted"/>
<accession>B3R0H0</accession>
<sequence>MNKIKKIKYIFIYFFLFSLLLLQSVPIFSSNSINDNATNYNKVIPLEFKIDKIPDSYSSYYTTMYQKLWEEICFRKGYRQPSREGVYIKIFKHGHPYDSKELFQEMSTILNDKNVSFFEELLKSDAPVNDSVTDQTLRKIMQFLFFENKENKENKDNNNINDKVNEYNNVKITNAKGDYTPPPKPPYSYVFENGVKDDLKSLLPRLLIDVKDIKKNPFKFLIKGHINWASDLKCFKSITFPHDVYINYDNFSSSLQKKHQITKIPELKPEDANNINNKFIGTLTNQYNEQEEVYHFNTIEIKKEIKPLLKYEDIRKILKDPSKSPESKQKEFKNFLDKIFDEKSLTNS</sequence>